<evidence type="ECO:0000256" key="1">
    <source>
        <dbReference type="ARBA" id="ARBA00022448"/>
    </source>
</evidence>
<dbReference type="Pfam" id="PF00005">
    <property type="entry name" value="ABC_tran"/>
    <property type="match status" value="1"/>
</dbReference>
<dbReference type="InterPro" id="IPR003439">
    <property type="entry name" value="ABC_transporter-like_ATP-bd"/>
</dbReference>
<dbReference type="SUPFAM" id="SSF52540">
    <property type="entry name" value="P-loop containing nucleoside triphosphate hydrolases"/>
    <property type="match status" value="1"/>
</dbReference>
<protein>
    <submittedName>
        <fullName evidence="7">Iron complex transport system ATP-binding protein</fullName>
    </submittedName>
</protein>
<feature type="domain" description="ABC transporter" evidence="6">
    <location>
        <begin position="5"/>
        <end position="241"/>
    </location>
</feature>
<keyword evidence="4" id="KW-1278">Translocase</keyword>
<dbReference type="InterPro" id="IPR027417">
    <property type="entry name" value="P-loop_NTPase"/>
</dbReference>
<keyword evidence="1" id="KW-0813">Transport</keyword>
<proteinExistence type="predicted"/>
<evidence type="ECO:0000256" key="5">
    <source>
        <dbReference type="ARBA" id="ARBA00037066"/>
    </source>
</evidence>
<evidence type="ECO:0000256" key="2">
    <source>
        <dbReference type="ARBA" id="ARBA00022741"/>
    </source>
</evidence>
<dbReference type="GO" id="GO:0016887">
    <property type="term" value="F:ATP hydrolysis activity"/>
    <property type="evidence" value="ECO:0007669"/>
    <property type="project" value="InterPro"/>
</dbReference>
<evidence type="ECO:0000256" key="3">
    <source>
        <dbReference type="ARBA" id="ARBA00022840"/>
    </source>
</evidence>
<dbReference type="PROSITE" id="PS00211">
    <property type="entry name" value="ABC_TRANSPORTER_1"/>
    <property type="match status" value="1"/>
</dbReference>
<dbReference type="RefSeq" id="WP_084071964.1">
    <property type="nucleotide sequence ID" value="NZ_FWXY01000047.1"/>
</dbReference>
<dbReference type="PROSITE" id="PS50893">
    <property type="entry name" value="ABC_TRANSPORTER_2"/>
    <property type="match status" value="1"/>
</dbReference>
<dbReference type="PANTHER" id="PTHR42794">
    <property type="entry name" value="HEMIN IMPORT ATP-BINDING PROTEIN HMUV"/>
    <property type="match status" value="1"/>
</dbReference>
<evidence type="ECO:0000256" key="4">
    <source>
        <dbReference type="ARBA" id="ARBA00022967"/>
    </source>
</evidence>
<dbReference type="SMART" id="SM00382">
    <property type="entry name" value="AAA"/>
    <property type="match status" value="1"/>
</dbReference>
<evidence type="ECO:0000313" key="7">
    <source>
        <dbReference type="EMBL" id="SMD13186.1"/>
    </source>
</evidence>
<dbReference type="CDD" id="cd03214">
    <property type="entry name" value="ABC_Iron-Siderophores_B12_Hemin"/>
    <property type="match status" value="1"/>
</dbReference>
<dbReference type="GO" id="GO:0005524">
    <property type="term" value="F:ATP binding"/>
    <property type="evidence" value="ECO:0007669"/>
    <property type="project" value="UniProtKB-KW"/>
</dbReference>
<dbReference type="InterPro" id="IPR017871">
    <property type="entry name" value="ABC_transporter-like_CS"/>
</dbReference>
<keyword evidence="8" id="KW-1185">Reference proteome</keyword>
<dbReference type="FunFam" id="3.40.50.300:FF:000134">
    <property type="entry name" value="Iron-enterobactin ABC transporter ATP-binding protein"/>
    <property type="match status" value="1"/>
</dbReference>
<sequence length="264" mass="28935">MAVALECRNLFFSHGNTPVLKGISLAMKSSTFTAILGRNGSGKTTLLHCLNGIRKANSGTVHIKGTNIQTLSRKQVAQHISLVIQENPEVFPFTVLDVVVMGRAPFLGATQVPGTRDYKLAKQALETLDVAHLAEVNFNRISGGERQMALLACALVQTSDIMLLDEPTNHLDFKNQYLLLNKIKQLCRQSNTAVVAAMHDPNMAMLFADEVILLKKGVIFGTGPVRKVMTKANMDQLYETDTTALPFVRDGHFFIPTDVIETIG</sequence>
<keyword evidence="2" id="KW-0547">Nucleotide-binding</keyword>
<dbReference type="EMBL" id="FWXY01000047">
    <property type="protein sequence ID" value="SMD13186.1"/>
    <property type="molecule type" value="Genomic_DNA"/>
</dbReference>
<dbReference type="AlphaFoldDB" id="A0A1W2EVF1"/>
<organism evidence="7 8">
    <name type="scientific">Desulfocicer vacuolatum DSM 3385</name>
    <dbReference type="NCBI Taxonomy" id="1121400"/>
    <lineage>
        <taxon>Bacteria</taxon>
        <taxon>Pseudomonadati</taxon>
        <taxon>Thermodesulfobacteriota</taxon>
        <taxon>Desulfobacteria</taxon>
        <taxon>Desulfobacterales</taxon>
        <taxon>Desulfobacteraceae</taxon>
        <taxon>Desulfocicer</taxon>
    </lineage>
</organism>
<reference evidence="7 8" key="1">
    <citation type="submission" date="2017-04" db="EMBL/GenBank/DDBJ databases">
        <authorList>
            <person name="Afonso C.L."/>
            <person name="Miller P.J."/>
            <person name="Scott M.A."/>
            <person name="Spackman E."/>
            <person name="Goraichik I."/>
            <person name="Dimitrov K.M."/>
            <person name="Suarez D.L."/>
            <person name="Swayne D.E."/>
        </authorList>
    </citation>
    <scope>NUCLEOTIDE SEQUENCE [LARGE SCALE GENOMIC DNA]</scope>
    <source>
        <strain evidence="7 8">DSM 3385</strain>
    </source>
</reference>
<evidence type="ECO:0000313" key="8">
    <source>
        <dbReference type="Proteomes" id="UP000192418"/>
    </source>
</evidence>
<comment type="function">
    <text evidence="5">Part of the ABC transporter complex HmuTUV involved in hemin import. Responsible for energy coupling to the transport system.</text>
</comment>
<dbReference type="Gene3D" id="3.40.50.300">
    <property type="entry name" value="P-loop containing nucleotide triphosphate hydrolases"/>
    <property type="match status" value="1"/>
</dbReference>
<dbReference type="InterPro" id="IPR003593">
    <property type="entry name" value="AAA+_ATPase"/>
</dbReference>
<dbReference type="STRING" id="1121400.SAMN02746065_1474"/>
<evidence type="ECO:0000259" key="6">
    <source>
        <dbReference type="PROSITE" id="PS50893"/>
    </source>
</evidence>
<dbReference type="Proteomes" id="UP000192418">
    <property type="component" value="Unassembled WGS sequence"/>
</dbReference>
<name>A0A1W2EVF1_9BACT</name>
<keyword evidence="3 7" id="KW-0067">ATP-binding</keyword>
<dbReference type="PANTHER" id="PTHR42794:SF1">
    <property type="entry name" value="HEMIN IMPORT ATP-BINDING PROTEIN HMUV"/>
    <property type="match status" value="1"/>
</dbReference>
<gene>
    <name evidence="7" type="ORF">SAMN02746065_1474</name>
</gene>
<accession>A0A1W2EVF1</accession>
<dbReference type="OrthoDB" id="9809450at2"/>